<evidence type="ECO:0000313" key="4">
    <source>
        <dbReference type="Proteomes" id="UP000782241"/>
    </source>
</evidence>
<dbReference type="GO" id="GO:0005524">
    <property type="term" value="F:ATP binding"/>
    <property type="evidence" value="ECO:0007669"/>
    <property type="project" value="InterPro"/>
</dbReference>
<evidence type="ECO:0000256" key="1">
    <source>
        <dbReference type="SAM" id="MobiDB-lite"/>
    </source>
</evidence>
<dbReference type="SMART" id="SM00382">
    <property type="entry name" value="AAA"/>
    <property type="match status" value="1"/>
</dbReference>
<feature type="compositionally biased region" description="Acidic residues" evidence="1">
    <location>
        <begin position="1010"/>
        <end position="1035"/>
    </location>
</feature>
<evidence type="ECO:0000313" key="3">
    <source>
        <dbReference type="EMBL" id="KAG5665498.1"/>
    </source>
</evidence>
<dbReference type="SUPFAM" id="SSF52540">
    <property type="entry name" value="P-loop containing nucleoside triphosphate hydrolases"/>
    <property type="match status" value="1"/>
</dbReference>
<dbReference type="InterPro" id="IPR003593">
    <property type="entry name" value="AAA+_ATPase"/>
</dbReference>
<protein>
    <recommendedName>
        <fullName evidence="2">AAA+ ATPase domain-containing protein</fullName>
    </recommendedName>
</protein>
<dbReference type="Pfam" id="PF00004">
    <property type="entry name" value="AAA"/>
    <property type="match status" value="1"/>
</dbReference>
<proteinExistence type="predicted"/>
<dbReference type="InterPro" id="IPR027417">
    <property type="entry name" value="P-loop_NTPase"/>
</dbReference>
<dbReference type="Pfam" id="PF22942">
    <property type="entry name" value="DUF7025"/>
    <property type="match status" value="1"/>
</dbReference>
<dbReference type="InterPro" id="IPR003959">
    <property type="entry name" value="ATPase_AAA_core"/>
</dbReference>
<feature type="domain" description="AAA+ ATPase" evidence="2">
    <location>
        <begin position="668"/>
        <end position="815"/>
    </location>
</feature>
<organism evidence="3 4">
    <name type="scientific">Fusarium avenaceum</name>
    <dbReference type="NCBI Taxonomy" id="40199"/>
    <lineage>
        <taxon>Eukaryota</taxon>
        <taxon>Fungi</taxon>
        <taxon>Dikarya</taxon>
        <taxon>Ascomycota</taxon>
        <taxon>Pezizomycotina</taxon>
        <taxon>Sordariomycetes</taxon>
        <taxon>Hypocreomycetidae</taxon>
        <taxon>Hypocreales</taxon>
        <taxon>Nectriaceae</taxon>
        <taxon>Fusarium</taxon>
        <taxon>Fusarium tricinctum species complex</taxon>
    </lineage>
</organism>
<feature type="region of interest" description="Disordered" evidence="1">
    <location>
        <begin position="360"/>
        <end position="379"/>
    </location>
</feature>
<evidence type="ECO:0000259" key="2">
    <source>
        <dbReference type="SMART" id="SM00382"/>
    </source>
</evidence>
<dbReference type="GO" id="GO:0016887">
    <property type="term" value="F:ATP hydrolysis activity"/>
    <property type="evidence" value="ECO:0007669"/>
    <property type="project" value="InterPro"/>
</dbReference>
<feature type="compositionally biased region" description="Basic and acidic residues" evidence="1">
    <location>
        <begin position="220"/>
        <end position="231"/>
    </location>
</feature>
<gene>
    <name evidence="3" type="ORF">KAF25_009623</name>
</gene>
<feature type="compositionally biased region" description="Polar residues" evidence="1">
    <location>
        <begin position="1"/>
        <end position="12"/>
    </location>
</feature>
<feature type="compositionally biased region" description="Basic and acidic residues" evidence="1">
    <location>
        <begin position="245"/>
        <end position="262"/>
    </location>
</feature>
<accession>A0A9P7HC16</accession>
<dbReference type="Gene3D" id="3.40.50.300">
    <property type="entry name" value="P-loop containing nucleotide triphosphate hydrolases"/>
    <property type="match status" value="1"/>
</dbReference>
<feature type="region of interest" description="Disordered" evidence="1">
    <location>
        <begin position="1"/>
        <end position="51"/>
    </location>
</feature>
<dbReference type="AlphaFoldDB" id="A0A9P7HC16"/>
<dbReference type="EMBL" id="JAGPUO010000001">
    <property type="protein sequence ID" value="KAG5665498.1"/>
    <property type="molecule type" value="Genomic_DNA"/>
</dbReference>
<dbReference type="InterPro" id="IPR054289">
    <property type="entry name" value="DUF7025"/>
</dbReference>
<dbReference type="PANTHER" id="PTHR46411">
    <property type="entry name" value="FAMILY ATPASE, PUTATIVE-RELATED"/>
    <property type="match status" value="1"/>
</dbReference>
<feature type="compositionally biased region" description="Basic and acidic residues" evidence="1">
    <location>
        <begin position="278"/>
        <end position="293"/>
    </location>
</feature>
<dbReference type="Pfam" id="PF23232">
    <property type="entry name" value="AAA_lid_13"/>
    <property type="match status" value="1"/>
</dbReference>
<feature type="compositionally biased region" description="Basic and acidic residues" evidence="1">
    <location>
        <begin position="13"/>
        <end position="41"/>
    </location>
</feature>
<feature type="compositionally biased region" description="Polar residues" evidence="1">
    <location>
        <begin position="233"/>
        <end position="243"/>
    </location>
</feature>
<sequence length="1035" mass="118068">MSDGLLTSPSHESNSKAEQHATDTHLERPTTDGVDLPKKLAETNPGIGSGLPQALQVIEDGLELLRKHSTENINRRIELIRGLMAEVSIQSDVARSRATAPSTNLEEAGEEMICQVRRLTMDQWKKGEINFEDEPNYVINAYYHTTSMAGNNHGNGVMSGVTDRQERPERITIPCKILCHELERIADISLENQSPIVMAHPYKLLIKYFDSISEQISHLESEDLKTRRETDNENLAVSTNPLSSHLDRTEDKRSESIEKITIKEPLPTEAEGRLPPSKPEDQDTKKDDQNKRSEKLIVRIQHLRLLKNFIQNDLRTLLDLNAKATNGTLERMAFENLWYFFRPGDILYSNNRGHDQLSRAYSVTGGQKRKRGRSKTNDPKYLYLSDDEAEEPMGKTVSGTWSTLVIDSYTMAFDGNQIGPVNGHLRIKNFSGERKITELAVYPLRFHKQRENLVSQLVERGRKYCFSYGHKSYNGLTCPPGDDKLLEEVNGDVFVDFKDYYRTISKPTIENRWKPPRPPKLGLLTSTEADATETEERIMGATWYHTDAEVDYKATDEFLALHQRILEPSELGENELSDEQLQLFTHIVPAYIFRARDYVHLNVNFLSEINKSDKARDDSFEDLVIPESHRSLLTGLVKGLVVEQKAQSGPQEFDKGLTQIDLVRGNGRGLIILLHGPPGSGKTSTAETLAAYTRRPLYPITCGDLGTSPESVEEALVEHTERAQRWGCILLLDEADVFLSRRDWRNTEHNALVSGKSPPSVDVLYNDVAYLLLVVFLRQLEYYSGILFLTTNRVGVIDEAFKSRVHVSLAYPTIKAEETKAIWEGIMNRIEKENESAAIKIKFDRKALLKFASQHYETHKKTDTSWNGRQIRNAFQLAIALGHHDRERSMTQAQGTKEEDIVTHDKKWRSVRLTIDNFRNIAKTARDFEDYLSATRGNDSHLAKQWSLRYDDQTEDLAVTQVIGVRKDYGAQRKSKISQSDQRSRRSLSRNDERGSSRSQRYVKGSKQQDEEERENVNDDGEEVEYFEEFSSDDD</sequence>
<feature type="region of interest" description="Disordered" evidence="1">
    <location>
        <begin position="220"/>
        <end position="293"/>
    </location>
</feature>
<keyword evidence="4" id="KW-1185">Reference proteome</keyword>
<feature type="region of interest" description="Disordered" evidence="1">
    <location>
        <begin position="969"/>
        <end position="1035"/>
    </location>
</feature>
<dbReference type="CDD" id="cd19481">
    <property type="entry name" value="RecA-like_protease"/>
    <property type="match status" value="1"/>
</dbReference>
<comment type="caution">
    <text evidence="3">The sequence shown here is derived from an EMBL/GenBank/DDBJ whole genome shotgun (WGS) entry which is preliminary data.</text>
</comment>
<dbReference type="Proteomes" id="UP000782241">
    <property type="component" value="Unassembled WGS sequence"/>
</dbReference>
<dbReference type="PANTHER" id="PTHR46411:SF2">
    <property type="entry name" value="AAA+ ATPASE DOMAIN-CONTAINING PROTEIN"/>
    <property type="match status" value="1"/>
</dbReference>
<reference evidence="3" key="1">
    <citation type="submission" date="2021-04" db="EMBL/GenBank/DDBJ databases">
        <title>Draft genome of Fusarium avenaceum strain F156N33, isolated from an atmospheric sample in Virginia.</title>
        <authorList>
            <person name="Yang S."/>
            <person name="Vinatzer B.A."/>
            <person name="Coleman J."/>
        </authorList>
    </citation>
    <scope>NUCLEOTIDE SEQUENCE</scope>
    <source>
        <strain evidence="3">F156N33</strain>
    </source>
</reference>
<dbReference type="InterPro" id="IPR056599">
    <property type="entry name" value="AAA_lid_fung"/>
</dbReference>
<name>A0A9P7HC16_9HYPO</name>